<sequence>MAEDTAAEDLKGRAKEAVGAVTGQDQWAREGQEQQKKADAEETARAKEAEAQKARAEADKKEADQRKKQ</sequence>
<evidence type="ECO:0000313" key="2">
    <source>
        <dbReference type="EMBL" id="PVY96333.1"/>
    </source>
</evidence>
<feature type="compositionally biased region" description="Basic and acidic residues" evidence="1">
    <location>
        <begin position="27"/>
        <end position="69"/>
    </location>
</feature>
<evidence type="ECO:0008006" key="4">
    <source>
        <dbReference type="Google" id="ProtNLM"/>
    </source>
</evidence>
<name>A0A2U1E8R1_9PSEU</name>
<accession>A0A2U1E8R1</accession>
<dbReference type="EMBL" id="QEKW01000031">
    <property type="protein sequence ID" value="PVY96333.1"/>
    <property type="molecule type" value="Genomic_DNA"/>
</dbReference>
<dbReference type="OrthoDB" id="157973at2070"/>
<evidence type="ECO:0000313" key="3">
    <source>
        <dbReference type="Proteomes" id="UP000245639"/>
    </source>
</evidence>
<evidence type="ECO:0000256" key="1">
    <source>
        <dbReference type="SAM" id="MobiDB-lite"/>
    </source>
</evidence>
<feature type="region of interest" description="Disordered" evidence="1">
    <location>
        <begin position="1"/>
        <end position="69"/>
    </location>
</feature>
<dbReference type="Proteomes" id="UP000245639">
    <property type="component" value="Unassembled WGS sequence"/>
</dbReference>
<dbReference type="AlphaFoldDB" id="A0A2U1E8R1"/>
<organism evidence="2 3">
    <name type="scientific">Actinomycetospora cinnamomea</name>
    <dbReference type="NCBI Taxonomy" id="663609"/>
    <lineage>
        <taxon>Bacteria</taxon>
        <taxon>Bacillati</taxon>
        <taxon>Actinomycetota</taxon>
        <taxon>Actinomycetes</taxon>
        <taxon>Pseudonocardiales</taxon>
        <taxon>Pseudonocardiaceae</taxon>
        <taxon>Actinomycetospora</taxon>
    </lineage>
</organism>
<reference evidence="2 3" key="1">
    <citation type="submission" date="2018-04" db="EMBL/GenBank/DDBJ databases">
        <title>Genomic Encyclopedia of Type Strains, Phase IV (KMG-IV): sequencing the most valuable type-strain genomes for metagenomic binning, comparative biology and taxonomic classification.</title>
        <authorList>
            <person name="Goeker M."/>
        </authorList>
    </citation>
    <scope>NUCLEOTIDE SEQUENCE [LARGE SCALE GENOMIC DNA]</scope>
    <source>
        <strain evidence="2 3">DSM 45771</strain>
    </source>
</reference>
<dbReference type="RefSeq" id="WP_116711391.1">
    <property type="nucleotide sequence ID" value="NZ_QEKW01000031.1"/>
</dbReference>
<keyword evidence="3" id="KW-1185">Reference proteome</keyword>
<gene>
    <name evidence="2" type="ORF">C8D89_13122</name>
</gene>
<protein>
    <recommendedName>
        <fullName evidence="4">CsbD-like protein</fullName>
    </recommendedName>
</protein>
<comment type="caution">
    <text evidence="2">The sequence shown here is derived from an EMBL/GenBank/DDBJ whole genome shotgun (WGS) entry which is preliminary data.</text>
</comment>
<proteinExistence type="predicted"/>